<feature type="chain" id="PRO_5019333566" evidence="1">
    <location>
        <begin position="31"/>
        <end position="64"/>
    </location>
</feature>
<evidence type="ECO:0000313" key="3">
    <source>
        <dbReference type="Proteomes" id="UP000287547"/>
    </source>
</evidence>
<sequence>MRTQKRAAVLLAGTAAAIGLALSGTTSTVAAPSPDNMGYDSVCGDNMGYDCVRGGASTDNMGYD</sequence>
<comment type="caution">
    <text evidence="2">The sequence shown here is derived from an EMBL/GenBank/DDBJ whole genome shotgun (WGS) entry which is preliminary data.</text>
</comment>
<evidence type="ECO:0000256" key="1">
    <source>
        <dbReference type="SAM" id="SignalP"/>
    </source>
</evidence>
<gene>
    <name evidence="2" type="ORF">DMH04_35800</name>
</gene>
<name>A0A428YZS4_KIBAR</name>
<evidence type="ECO:0000313" key="2">
    <source>
        <dbReference type="EMBL" id="RSM77010.1"/>
    </source>
</evidence>
<dbReference type="OrthoDB" id="3699644at2"/>
<dbReference type="EMBL" id="QHKI01000042">
    <property type="protein sequence ID" value="RSM77010.1"/>
    <property type="molecule type" value="Genomic_DNA"/>
</dbReference>
<feature type="signal peptide" evidence="1">
    <location>
        <begin position="1"/>
        <end position="30"/>
    </location>
</feature>
<accession>A0A428YZS4</accession>
<dbReference type="Proteomes" id="UP000287547">
    <property type="component" value="Unassembled WGS sequence"/>
</dbReference>
<reference evidence="2 3" key="1">
    <citation type="submission" date="2018-05" db="EMBL/GenBank/DDBJ databases">
        <title>Evolution of GPA BGCs.</title>
        <authorList>
            <person name="Waglechner N."/>
            <person name="Wright G.D."/>
        </authorList>
    </citation>
    <scope>NUCLEOTIDE SEQUENCE [LARGE SCALE GENOMIC DNA]</scope>
    <source>
        <strain evidence="2 3">A82846</strain>
    </source>
</reference>
<protein>
    <submittedName>
        <fullName evidence="2">Uncharacterized protein</fullName>
    </submittedName>
</protein>
<proteinExistence type="predicted"/>
<dbReference type="RefSeq" id="WP_037262160.1">
    <property type="nucleotide sequence ID" value="NZ_QHKI01000042.1"/>
</dbReference>
<organism evidence="2 3">
    <name type="scientific">Kibdelosporangium aridum</name>
    <dbReference type="NCBI Taxonomy" id="2030"/>
    <lineage>
        <taxon>Bacteria</taxon>
        <taxon>Bacillati</taxon>
        <taxon>Actinomycetota</taxon>
        <taxon>Actinomycetes</taxon>
        <taxon>Pseudonocardiales</taxon>
        <taxon>Pseudonocardiaceae</taxon>
        <taxon>Kibdelosporangium</taxon>
    </lineage>
</organism>
<keyword evidence="1" id="KW-0732">Signal</keyword>
<dbReference type="AlphaFoldDB" id="A0A428YZS4"/>